<proteinExistence type="predicted"/>
<evidence type="ECO:0000313" key="4">
    <source>
        <dbReference type="Proteomes" id="UP000321947"/>
    </source>
</evidence>
<dbReference type="Proteomes" id="UP000321947">
    <property type="component" value="Unassembled WGS sequence"/>
</dbReference>
<dbReference type="Proteomes" id="UP000321393">
    <property type="component" value="Unassembled WGS sequence"/>
</dbReference>
<name>A0A5A7STQ2_CUCMM</name>
<gene>
    <name evidence="2" type="ORF">E5676_scaffold284G00580</name>
    <name evidence="1" type="ORF">E6C27_scaffold43053G00290</name>
</gene>
<reference evidence="3 4" key="1">
    <citation type="submission" date="2019-08" db="EMBL/GenBank/DDBJ databases">
        <title>Draft genome sequences of two oriental melons (Cucumis melo L. var makuwa).</title>
        <authorList>
            <person name="Kwon S.-Y."/>
        </authorList>
    </citation>
    <scope>NUCLEOTIDE SEQUENCE [LARGE SCALE GENOMIC DNA]</scope>
    <source>
        <strain evidence="4">cv. Chang Bougi</strain>
        <strain evidence="3">cv. SW 3</strain>
        <tissue evidence="1">Leaf</tissue>
    </source>
</reference>
<comment type="caution">
    <text evidence="1">The sequence shown here is derived from an EMBL/GenBank/DDBJ whole genome shotgun (WGS) entry which is preliminary data.</text>
</comment>
<evidence type="ECO:0000313" key="3">
    <source>
        <dbReference type="Proteomes" id="UP000321393"/>
    </source>
</evidence>
<evidence type="ECO:0000313" key="1">
    <source>
        <dbReference type="EMBL" id="KAA0032569.1"/>
    </source>
</evidence>
<protein>
    <submittedName>
        <fullName evidence="1">Uncharacterized protein</fullName>
    </submittedName>
</protein>
<dbReference type="OrthoDB" id="997674at2759"/>
<dbReference type="AlphaFoldDB" id="A0A5A7STQ2"/>
<organism evidence="1 3">
    <name type="scientific">Cucumis melo var. makuwa</name>
    <name type="common">Oriental melon</name>
    <dbReference type="NCBI Taxonomy" id="1194695"/>
    <lineage>
        <taxon>Eukaryota</taxon>
        <taxon>Viridiplantae</taxon>
        <taxon>Streptophyta</taxon>
        <taxon>Embryophyta</taxon>
        <taxon>Tracheophyta</taxon>
        <taxon>Spermatophyta</taxon>
        <taxon>Magnoliopsida</taxon>
        <taxon>eudicotyledons</taxon>
        <taxon>Gunneridae</taxon>
        <taxon>Pentapetalae</taxon>
        <taxon>rosids</taxon>
        <taxon>fabids</taxon>
        <taxon>Cucurbitales</taxon>
        <taxon>Cucurbitaceae</taxon>
        <taxon>Benincaseae</taxon>
        <taxon>Cucumis</taxon>
    </lineage>
</organism>
<sequence>MAEMKVQVNLTMRAVGNQISNQAYSVSSKFKIPEPKAFNGNRDAKELESFIFDMG</sequence>
<dbReference type="EMBL" id="SSTD01006073">
    <property type="protein sequence ID" value="TYK20916.1"/>
    <property type="molecule type" value="Genomic_DNA"/>
</dbReference>
<dbReference type="EMBL" id="SSTE01021314">
    <property type="protein sequence ID" value="KAA0032569.1"/>
    <property type="molecule type" value="Genomic_DNA"/>
</dbReference>
<evidence type="ECO:0000313" key="2">
    <source>
        <dbReference type="EMBL" id="TYK20916.1"/>
    </source>
</evidence>
<accession>A0A5A7STQ2</accession>